<feature type="compositionally biased region" description="Basic and acidic residues" evidence="1">
    <location>
        <begin position="59"/>
        <end position="72"/>
    </location>
</feature>
<reference evidence="2 4" key="1">
    <citation type="submission" date="2015-10" db="EMBL/GenBank/DDBJ databases">
        <title>The cercosporin biosynthetic gene cluster was horizontally transferred to several fungal lineages and shown to be expanded in Cercospora beticola based on microsynteny with recipient genomes.</title>
        <authorList>
            <person name="De Jonge R."/>
            <person name="Ebert M.K."/>
            <person name="Suttle J.C."/>
            <person name="Jurick Ii W.M."/>
            <person name="Secor G.A."/>
            <person name="Thomma B.P."/>
            <person name="Van De Peer Y."/>
            <person name="Bolton M.D."/>
        </authorList>
    </citation>
    <scope>NUCLEOTIDE SEQUENCE [LARGE SCALE GENOMIC DNA]</scope>
    <source>
        <strain evidence="2 4">09-40</strain>
    </source>
</reference>
<keyword evidence="5" id="KW-1185">Reference proteome</keyword>
<dbReference type="AlphaFoldDB" id="A0A2G5HHK6"/>
<organism evidence="2 4">
    <name type="scientific">Cercospora beticola</name>
    <name type="common">Sugarbeet leaf spot fungus</name>
    <dbReference type="NCBI Taxonomy" id="122368"/>
    <lineage>
        <taxon>Eukaryota</taxon>
        <taxon>Fungi</taxon>
        <taxon>Dikarya</taxon>
        <taxon>Ascomycota</taxon>
        <taxon>Pezizomycotina</taxon>
        <taxon>Dothideomycetes</taxon>
        <taxon>Dothideomycetidae</taxon>
        <taxon>Mycosphaerellales</taxon>
        <taxon>Mycosphaerellaceae</taxon>
        <taxon>Cercospora</taxon>
    </lineage>
</organism>
<evidence type="ECO:0000313" key="2">
    <source>
        <dbReference type="EMBL" id="PIA92037.1"/>
    </source>
</evidence>
<name>A0A2G5HHK6_CERBT</name>
<proteinExistence type="predicted"/>
<feature type="region of interest" description="Disordered" evidence="1">
    <location>
        <begin position="36"/>
        <end position="85"/>
    </location>
</feature>
<reference evidence="3 5" key="2">
    <citation type="submission" date="2023-09" db="EMBL/GenBank/DDBJ databases">
        <title>Complete-Gapless Cercospora beticola genome.</title>
        <authorList>
            <person name="Wyatt N.A."/>
            <person name="Spanner R.E."/>
            <person name="Bolton M.D."/>
        </authorList>
    </citation>
    <scope>NUCLEOTIDE SEQUENCE [LARGE SCALE GENOMIC DNA]</scope>
    <source>
        <strain evidence="3">Cb09-40</strain>
    </source>
</reference>
<dbReference type="Proteomes" id="UP000230605">
    <property type="component" value="Chromosome 7"/>
</dbReference>
<evidence type="ECO:0000313" key="5">
    <source>
        <dbReference type="Proteomes" id="UP001302367"/>
    </source>
</evidence>
<accession>A0A2G5HHK6</accession>
<dbReference type="OrthoDB" id="3639660at2759"/>
<dbReference type="Proteomes" id="UP001302367">
    <property type="component" value="Chromosome 7"/>
</dbReference>
<feature type="compositionally biased region" description="Polar residues" evidence="1">
    <location>
        <begin position="37"/>
        <end position="52"/>
    </location>
</feature>
<dbReference type="EMBL" id="CP134190">
    <property type="protein sequence ID" value="WPB05651.1"/>
    <property type="molecule type" value="Genomic_DNA"/>
</dbReference>
<gene>
    <name evidence="2" type="ORF">CB0940_09997</name>
    <name evidence="3" type="ORF">RHO25_010305</name>
</gene>
<evidence type="ECO:0000313" key="3">
    <source>
        <dbReference type="EMBL" id="WPB05651.1"/>
    </source>
</evidence>
<sequence>MPAASDYKGAFTSYSKVDDLPGAKLGEHLHHIFSGIKSRSATPSTSRNTSVAPSRAHSPVREVAKSTEETKEKKKGFREGGYYAF</sequence>
<evidence type="ECO:0000313" key="4">
    <source>
        <dbReference type="Proteomes" id="UP000230605"/>
    </source>
</evidence>
<protein>
    <submittedName>
        <fullName evidence="2">Uncharacterized protein</fullName>
    </submittedName>
</protein>
<dbReference type="EMBL" id="LKMD01000106">
    <property type="protein sequence ID" value="PIA92037.1"/>
    <property type="molecule type" value="Genomic_DNA"/>
</dbReference>
<evidence type="ECO:0000256" key="1">
    <source>
        <dbReference type="SAM" id="MobiDB-lite"/>
    </source>
</evidence>